<name>A0AAD7Y6G0_MYTSE</name>
<dbReference type="InterPro" id="IPR027417">
    <property type="entry name" value="P-loop_NTPase"/>
</dbReference>
<sequence>MKVTLFQKGDGTSGIRGQLYETKILSLIFYNAKHDDNIENILICANIAEAGAFDDICFEVEWKGLQKLVNVFIQAKHKDDCEQNLDFDLMKYFRSYLKIRQCFERPDKDGLFRGQYQDKECYYILYTCGKIEVGNVCDKNEYISKLCDLIETGGKVTQLSRENVDLYVKAVVNNDTISLAYEVVAVMSGDKKYDMMLAEEVVLRYHVILAETVVNVSEIKPGGQGHRVASFRQDFFDTKDENLILFKKTLNQEVLKRQNINAASADKIKLLSEFLSEPSDAIKLSKLIGTVLAYNNGELKLVGCSSEDVIQQWNQANVTRWTINQAVELAAKEILLSQKFEVPTAFGNKDLTIRGSDAKIERRINHLASKVIELLDNNKASKMVTIDESLGAGLLQINGGIAGAIGNIFVLDDTTKLMKITDNWKSLEPLAKKLYYEINEKSQNLHEYKFHFKVKKFPKLSFECRDFEESLVEDFFDRLIFFSEQENEKGVEDILKHRIDKYLRRQISNFQVKTDAVFLKYHDKIQEWWMLPKQAHYLSKSDDIFGKAINDIIKDPLMSSLNIVYMRNIKHDYTFTDDAVNCLNLQDQHSSIIQAENPTLTVLKVIQYLKKKQKFHVVSELEYIVNLPTNDREALYEELKRTNKEKVLILINDNIQNSVNEKFTLQSLAKAVKNKTAIIITNNDKSSEITKKYFLETVKIHDERNSLTDMSEESQKSILENARVMFQDKEVKLASIVDDDSKAYVKGDILNKVISKEVISIGKLVIDRNYDEQKHLYIDRRVRKKGENVAMSWRTLDSTIDDVMLILAGPGEGKSTLLTHLALSTKEKNPQVWILRMNLLEYSQEFNYWKGEETTINTLEALNLMCRFILTEKLGKDHNIEIRLEEKENGVVFLKHCVQYIRYTTAVNNNCKCYKRSTVDPLIEFELKLFLHKYYQREIIFQFDGFDEICPHYKDVVINFLKSISNNSPKQRMWITSRPYNEVRTVLEMEFGTSYEIDYFSFMETEKYLESYLEINLNLNELNYLQLPNVESFLQYMAEDFYVCLRHINTCPIVKVYNSAAQYLIRKIEDKDIPSQLSYLNDDNLILDVKEKNRSFKFTYERIDDSDNRWDNPLNLYLTCFIFEKYFKYSTINPRLSNAVYWKPTFFLNSSHFCETLLTMKLRHLFIDNYGIDFHKPYIKDNFNRELDDSIFKHKKLAVYTVFNRDINKLFNEKDLKEVESIIYSIEAGREKTGLIHTVVDKIPIFVHMTFAENFAVNYVCENLLSSNDNDYKKLKSWIDFMFHVMFSGVYKPDIGTIFTDSFRMNCMLKSVRAKHQEVFFNLLLKHVFLRSDYLWRVRFNKPRLERVEIDTEIYQVFLKLRNFRFHVTKSNLDEFLEIIYITRLLPTAILNGCTDAVIYLLDMISFIDDGKWFSVLYKNFSFLSYSKLFDKRSTEEVVELIKDEYSHKISCLDSDKLTVNCLLDRNRRGSLSILDSSRMCTQDTSAYGWRRRDTL</sequence>
<accession>A0AAD7Y6G0</accession>
<evidence type="ECO:0000313" key="1">
    <source>
        <dbReference type="EMBL" id="KAJ8704143.1"/>
    </source>
</evidence>
<dbReference type="Gene3D" id="3.40.50.300">
    <property type="entry name" value="P-loop containing nucleotide triphosphate hydrolases"/>
    <property type="match status" value="1"/>
</dbReference>
<protein>
    <recommendedName>
        <fullName evidence="3">NACHT domain-containing protein</fullName>
    </recommendedName>
</protein>
<evidence type="ECO:0000313" key="2">
    <source>
        <dbReference type="Proteomes" id="UP001231518"/>
    </source>
</evidence>
<dbReference type="EMBL" id="JARGEI010000032">
    <property type="protein sequence ID" value="KAJ8704143.1"/>
    <property type="molecule type" value="Genomic_DNA"/>
</dbReference>
<evidence type="ECO:0008006" key="3">
    <source>
        <dbReference type="Google" id="ProtNLM"/>
    </source>
</evidence>
<gene>
    <name evidence="1" type="ORF">PYW07_013437</name>
</gene>
<dbReference type="Proteomes" id="UP001231518">
    <property type="component" value="Chromosome 31"/>
</dbReference>
<comment type="caution">
    <text evidence="1">The sequence shown here is derived from an EMBL/GenBank/DDBJ whole genome shotgun (WGS) entry which is preliminary data.</text>
</comment>
<proteinExistence type="predicted"/>
<organism evidence="1 2">
    <name type="scientific">Mythimna separata</name>
    <name type="common">Oriental armyworm</name>
    <name type="synonym">Pseudaletia separata</name>
    <dbReference type="NCBI Taxonomy" id="271217"/>
    <lineage>
        <taxon>Eukaryota</taxon>
        <taxon>Metazoa</taxon>
        <taxon>Ecdysozoa</taxon>
        <taxon>Arthropoda</taxon>
        <taxon>Hexapoda</taxon>
        <taxon>Insecta</taxon>
        <taxon>Pterygota</taxon>
        <taxon>Neoptera</taxon>
        <taxon>Endopterygota</taxon>
        <taxon>Lepidoptera</taxon>
        <taxon>Glossata</taxon>
        <taxon>Ditrysia</taxon>
        <taxon>Noctuoidea</taxon>
        <taxon>Noctuidae</taxon>
        <taxon>Noctuinae</taxon>
        <taxon>Hadenini</taxon>
        <taxon>Mythimna</taxon>
    </lineage>
</organism>
<reference evidence="1" key="1">
    <citation type="submission" date="2023-03" db="EMBL/GenBank/DDBJ databases">
        <title>Chromosome-level genomes of two armyworms, Mythimna separata and Mythimna loreyi, provide insights into the biosynthesis and reception of sex pheromones.</title>
        <authorList>
            <person name="Zhao H."/>
        </authorList>
    </citation>
    <scope>NUCLEOTIDE SEQUENCE</scope>
    <source>
        <strain evidence="1">BeijingLab</strain>
        <tissue evidence="1">Pupa</tissue>
    </source>
</reference>
<keyword evidence="2" id="KW-1185">Reference proteome</keyword>